<protein>
    <recommendedName>
        <fullName evidence="2">SAP domain-containing protein</fullName>
    </recommendedName>
</protein>
<proteinExistence type="predicted"/>
<sequence>MDFVTNNILETPTEEQKKIEPKPKRSRKTVDVSNNVLKQQETTNTIQYELTYENYCKHNLVLRTFKIPELKACARKYHLPVSGAKPFLIERIETVFNKIKKITIIQRVFRGQIVRRMMSLHGPAMKDRSKCSNETDFVTMEPLSEIEDPYFFSYIDDKKFIYGFNITSLISMMKTKPKIVNPYNRDKIEQNTVNDIIALYNITCIVNPDFRKENEPYILRNTLQSNLRSNLQYNRPTYQHNTVLVEPNNNNFIVNYDPVINMSLLADLDTFLRYREIRQIRNKPIDQRIAQLFIVFDQLGNYTNQSWFTSLMYRDYIRLYRCLFDIWYYRGMLTREVKLRLCPFHGPFDGIFSRPIQYNDLSFEQIKMACLIVLENLVYSGIDEDSRKIGAFHALSGLTIVSAQARHALPWLYESVVDSTTITT</sequence>
<reference evidence="1" key="1">
    <citation type="journal article" date="2020" name="Nature">
        <title>Giant virus diversity and host interactions through global metagenomics.</title>
        <authorList>
            <person name="Schulz F."/>
            <person name="Roux S."/>
            <person name="Paez-Espino D."/>
            <person name="Jungbluth S."/>
            <person name="Walsh D.A."/>
            <person name="Denef V.J."/>
            <person name="McMahon K.D."/>
            <person name="Konstantinidis K.T."/>
            <person name="Eloe-Fadrosh E.A."/>
            <person name="Kyrpides N.C."/>
            <person name="Woyke T."/>
        </authorList>
    </citation>
    <scope>NUCLEOTIDE SEQUENCE</scope>
    <source>
        <strain evidence="1">GVMAG-S-1101171-111</strain>
    </source>
</reference>
<organism evidence="1">
    <name type="scientific">viral metagenome</name>
    <dbReference type="NCBI Taxonomy" id="1070528"/>
    <lineage>
        <taxon>unclassified sequences</taxon>
        <taxon>metagenomes</taxon>
        <taxon>organismal metagenomes</taxon>
    </lineage>
</organism>
<dbReference type="AlphaFoldDB" id="A0A6C0ASG4"/>
<dbReference type="InterPro" id="IPR036361">
    <property type="entry name" value="SAP_dom_sf"/>
</dbReference>
<name>A0A6C0ASG4_9ZZZZ</name>
<dbReference type="Gene3D" id="1.10.720.30">
    <property type="entry name" value="SAP domain"/>
    <property type="match status" value="1"/>
</dbReference>
<dbReference type="PROSITE" id="PS50096">
    <property type="entry name" value="IQ"/>
    <property type="match status" value="1"/>
</dbReference>
<evidence type="ECO:0008006" key="2">
    <source>
        <dbReference type="Google" id="ProtNLM"/>
    </source>
</evidence>
<dbReference type="SUPFAM" id="SSF68906">
    <property type="entry name" value="SAP domain"/>
    <property type="match status" value="1"/>
</dbReference>
<accession>A0A6C0ASG4</accession>
<dbReference type="EMBL" id="MN740806">
    <property type="protein sequence ID" value="QHS82857.1"/>
    <property type="molecule type" value="Genomic_DNA"/>
</dbReference>
<evidence type="ECO:0000313" key="1">
    <source>
        <dbReference type="EMBL" id="QHS82857.1"/>
    </source>
</evidence>